<dbReference type="OMA" id="RDLDAWH"/>
<dbReference type="RefSeq" id="XP_007679455.1">
    <property type="nucleotide sequence ID" value="XM_007681265.1"/>
</dbReference>
<accession>M2MNY9</accession>
<feature type="transmembrane region" description="Helical" evidence="1">
    <location>
        <begin position="269"/>
        <end position="291"/>
    </location>
</feature>
<gene>
    <name evidence="2" type="ORF">BAUCODRAFT_230006</name>
</gene>
<dbReference type="Proteomes" id="UP000011761">
    <property type="component" value="Unassembled WGS sequence"/>
</dbReference>
<dbReference type="OrthoDB" id="408152at2759"/>
<name>M2MNY9_BAUPA</name>
<keyword evidence="1" id="KW-1133">Transmembrane helix</keyword>
<dbReference type="Gene3D" id="3.40.50.300">
    <property type="entry name" value="P-loop containing nucleotide triphosphate hydrolases"/>
    <property type="match status" value="1"/>
</dbReference>
<dbReference type="STRING" id="717646.M2MNY9"/>
<keyword evidence="1" id="KW-0812">Transmembrane</keyword>
<dbReference type="SUPFAM" id="SSF52540">
    <property type="entry name" value="P-loop containing nucleoside triphosphate hydrolases"/>
    <property type="match status" value="1"/>
</dbReference>
<dbReference type="Pfam" id="PF17784">
    <property type="entry name" value="Sulfotransfer_4"/>
    <property type="match status" value="1"/>
</dbReference>
<protein>
    <recommendedName>
        <fullName evidence="4">NAD dependent epimerase/dehydratase</fullName>
    </recommendedName>
</protein>
<organism evidence="2 3">
    <name type="scientific">Baudoinia panamericana (strain UAMH 10762)</name>
    <name type="common">Angels' share fungus</name>
    <name type="synonym">Baudoinia compniacensis (strain UAMH 10762)</name>
    <dbReference type="NCBI Taxonomy" id="717646"/>
    <lineage>
        <taxon>Eukaryota</taxon>
        <taxon>Fungi</taxon>
        <taxon>Dikarya</taxon>
        <taxon>Ascomycota</taxon>
        <taxon>Pezizomycotina</taxon>
        <taxon>Dothideomycetes</taxon>
        <taxon>Dothideomycetidae</taxon>
        <taxon>Mycosphaerellales</taxon>
        <taxon>Teratosphaeriaceae</taxon>
        <taxon>Baudoinia</taxon>
    </lineage>
</organism>
<reference evidence="2 3" key="1">
    <citation type="journal article" date="2012" name="PLoS Pathog.">
        <title>Diverse lifestyles and strategies of plant pathogenesis encoded in the genomes of eighteen Dothideomycetes fungi.</title>
        <authorList>
            <person name="Ohm R.A."/>
            <person name="Feau N."/>
            <person name="Henrissat B."/>
            <person name="Schoch C.L."/>
            <person name="Horwitz B.A."/>
            <person name="Barry K.W."/>
            <person name="Condon B.J."/>
            <person name="Copeland A.C."/>
            <person name="Dhillon B."/>
            <person name="Glaser F."/>
            <person name="Hesse C.N."/>
            <person name="Kosti I."/>
            <person name="LaButti K."/>
            <person name="Lindquist E.A."/>
            <person name="Lucas S."/>
            <person name="Salamov A.A."/>
            <person name="Bradshaw R.E."/>
            <person name="Ciuffetti L."/>
            <person name="Hamelin R.C."/>
            <person name="Kema G.H.J."/>
            <person name="Lawrence C."/>
            <person name="Scott J.A."/>
            <person name="Spatafora J.W."/>
            <person name="Turgeon B.G."/>
            <person name="de Wit P.J.G.M."/>
            <person name="Zhong S."/>
            <person name="Goodwin S.B."/>
            <person name="Grigoriev I.V."/>
        </authorList>
    </citation>
    <scope>NUCLEOTIDE SEQUENCE [LARGE SCALE GENOMIC DNA]</scope>
    <source>
        <strain evidence="2 3">UAMH 10762</strain>
    </source>
</reference>
<feature type="transmembrane region" description="Helical" evidence="1">
    <location>
        <begin position="152"/>
        <end position="180"/>
    </location>
</feature>
<dbReference type="GeneID" id="19109974"/>
<dbReference type="AlphaFoldDB" id="M2MNY9"/>
<sequence>MANLTTALQETIYHLPQAPPRIRKTPFKVLCPGPPRSATESLAQALNKLGYSTYHGWDIIFEPNPYHQKALYHLIRRKFCGSAKGDCHITAEEFDVVLGDSDATIDTVAFLFFPELMQAYPDCKVILNTRRDLDAWHASMIQTFLKDVADSWLLWLIHYCSAGSFWMYEGLYGIGFPMFFRSRRSTYLRPGIVQNGKWVYREHCAMVRGMVPRERLLEWSVEDGWGPICEFLGKDVPDEPFPWVNNPKDFGEKVERTLKPRMAAAFRNMVIVVGGFAVAVIAIVFAARRFIAWPARS</sequence>
<keyword evidence="1" id="KW-0472">Membrane</keyword>
<dbReference type="KEGG" id="bcom:BAUCODRAFT_230006"/>
<dbReference type="PANTHER" id="PTHR36978:SF8">
    <property type="entry name" value="NAD DEPENDENT EPIMERASE_DEHYDRATASE"/>
    <property type="match status" value="1"/>
</dbReference>
<dbReference type="HOGENOM" id="CLU_061199_1_0_1"/>
<dbReference type="eggNOG" id="ENOG502RY50">
    <property type="taxonomic scope" value="Eukaryota"/>
</dbReference>
<evidence type="ECO:0000313" key="3">
    <source>
        <dbReference type="Proteomes" id="UP000011761"/>
    </source>
</evidence>
<dbReference type="EMBL" id="KB445560">
    <property type="protein sequence ID" value="EMC93178.1"/>
    <property type="molecule type" value="Genomic_DNA"/>
</dbReference>
<dbReference type="InterPro" id="IPR040632">
    <property type="entry name" value="Sulfotransfer_4"/>
</dbReference>
<dbReference type="PANTHER" id="PTHR36978">
    <property type="entry name" value="P-LOOP CONTAINING NUCLEOTIDE TRIPHOSPHATE HYDROLASE"/>
    <property type="match status" value="1"/>
</dbReference>
<dbReference type="InterPro" id="IPR027417">
    <property type="entry name" value="P-loop_NTPase"/>
</dbReference>
<evidence type="ECO:0008006" key="4">
    <source>
        <dbReference type="Google" id="ProtNLM"/>
    </source>
</evidence>
<evidence type="ECO:0000256" key="1">
    <source>
        <dbReference type="SAM" id="Phobius"/>
    </source>
</evidence>
<evidence type="ECO:0000313" key="2">
    <source>
        <dbReference type="EMBL" id="EMC93178.1"/>
    </source>
</evidence>
<proteinExistence type="predicted"/>
<keyword evidence="3" id="KW-1185">Reference proteome</keyword>